<evidence type="ECO:0000313" key="1">
    <source>
        <dbReference type="EMBL" id="CAG6449667.1"/>
    </source>
</evidence>
<dbReference type="AlphaFoldDB" id="A0A8D8EVP0"/>
<sequence length="109" mass="12241">MRMRTVGGSVLFNNIPTRVIQSSTSSPQNDNGKCTEFVGSAESLVGKVLLEQGLGKYCDADFVHCTQLEMQEALEMTQEEMDLAAHELMLQERFNRTLNTQASKKKRNK</sequence>
<name>A0A8D8EVP0_CULPI</name>
<protein>
    <submittedName>
        <fullName evidence="1">Voltage-dependent calcium channel type D subunit alpha-1</fullName>
    </submittedName>
</protein>
<dbReference type="EMBL" id="HBUE01013661">
    <property type="protein sequence ID" value="CAG6449669.1"/>
    <property type="molecule type" value="Transcribed_RNA"/>
</dbReference>
<reference evidence="1" key="1">
    <citation type="submission" date="2021-05" db="EMBL/GenBank/DDBJ databases">
        <authorList>
            <person name="Alioto T."/>
            <person name="Alioto T."/>
            <person name="Gomez Garrido J."/>
        </authorList>
    </citation>
    <scope>NUCLEOTIDE SEQUENCE</scope>
</reference>
<proteinExistence type="predicted"/>
<accession>A0A8D8EVP0</accession>
<organism evidence="1">
    <name type="scientific">Culex pipiens</name>
    <name type="common">House mosquito</name>
    <dbReference type="NCBI Taxonomy" id="7175"/>
    <lineage>
        <taxon>Eukaryota</taxon>
        <taxon>Metazoa</taxon>
        <taxon>Ecdysozoa</taxon>
        <taxon>Arthropoda</taxon>
        <taxon>Hexapoda</taxon>
        <taxon>Insecta</taxon>
        <taxon>Pterygota</taxon>
        <taxon>Neoptera</taxon>
        <taxon>Endopterygota</taxon>
        <taxon>Diptera</taxon>
        <taxon>Nematocera</taxon>
        <taxon>Culicoidea</taxon>
        <taxon>Culicidae</taxon>
        <taxon>Culicinae</taxon>
        <taxon>Culicini</taxon>
        <taxon>Culex</taxon>
        <taxon>Culex</taxon>
    </lineage>
</organism>
<dbReference type="EMBL" id="HBUE01013660">
    <property type="protein sequence ID" value="CAG6449667.1"/>
    <property type="molecule type" value="Transcribed_RNA"/>
</dbReference>